<evidence type="ECO:0000256" key="6">
    <source>
        <dbReference type="ARBA" id="ARBA00023136"/>
    </source>
</evidence>
<evidence type="ECO:0000256" key="2">
    <source>
        <dbReference type="ARBA" id="ARBA00008335"/>
    </source>
</evidence>
<dbReference type="AlphaFoldDB" id="A0A2U2J5I1"/>
<evidence type="ECO:0000256" key="3">
    <source>
        <dbReference type="ARBA" id="ARBA00022448"/>
    </source>
</evidence>
<name>A0A2U2J5I1_9SPHN</name>
<feature type="domain" description="Major facilitator superfamily (MFS) profile" evidence="8">
    <location>
        <begin position="27"/>
        <end position="427"/>
    </location>
</feature>
<sequence>MDQASTTAPSDWRSRLPEGIRPYFESAPLASFFLGVSSGFPYAMIGATLTTRLAQDGLDKASITAFSLAFLVYNLKFLWAWVVDGVRLPILGRLGQRVSWLILAGIFVIAAVANLALVDPSSSLLYTAYAAVLVGIAGATFDIVIDAYRIEILEPRQLGVGSGMVQYGWRIGSVAAGALALVLAARVGWEIAYLACAGFALPAMLTGLLYGEPKRHREPKERRAFGEALKAVYGPFAEFFRRQGAFLVLLFILLHKIGDTLGQLTLRLLLDDMGYTNDEIAIYDVGIGFWAYLIGIFIGGVIYAQMGMKRSVLLSLILMGISNFSFAVLAAVGHTNWGLAGAIGFENIASGIGGVVVIAYFSALCDLRFTASQYALISAAASVVGRVLTGTTAGAMVESFGYVNFYLITTVAALPGILLFWLMMRSGLVDASVGSAGIEGPGDARRDKPQEGS</sequence>
<feature type="transmembrane region" description="Helical" evidence="7">
    <location>
        <begin position="245"/>
        <end position="268"/>
    </location>
</feature>
<feature type="transmembrane region" description="Helical" evidence="7">
    <location>
        <begin position="339"/>
        <end position="362"/>
    </location>
</feature>
<dbReference type="Gene3D" id="1.20.1250.20">
    <property type="entry name" value="MFS general substrate transporter like domains"/>
    <property type="match status" value="1"/>
</dbReference>
<feature type="transmembrane region" description="Helical" evidence="7">
    <location>
        <begin position="191"/>
        <end position="210"/>
    </location>
</feature>
<proteinExistence type="inferred from homology"/>
<dbReference type="OrthoDB" id="9787815at2"/>
<feature type="transmembrane region" description="Helical" evidence="7">
    <location>
        <begin position="403"/>
        <end position="422"/>
    </location>
</feature>
<gene>
    <name evidence="9" type="ORF">DF286_12350</name>
</gene>
<dbReference type="GO" id="GO:0022857">
    <property type="term" value="F:transmembrane transporter activity"/>
    <property type="evidence" value="ECO:0007669"/>
    <property type="project" value="InterPro"/>
</dbReference>
<dbReference type="PROSITE" id="PS50850">
    <property type="entry name" value="MFS"/>
    <property type="match status" value="1"/>
</dbReference>
<evidence type="ECO:0000256" key="5">
    <source>
        <dbReference type="ARBA" id="ARBA00022989"/>
    </source>
</evidence>
<keyword evidence="4 7" id="KW-0812">Transmembrane</keyword>
<protein>
    <submittedName>
        <fullName evidence="9">MFS transporter</fullName>
    </submittedName>
</protein>
<keyword evidence="5 7" id="KW-1133">Transmembrane helix</keyword>
<comment type="caution">
    <text evidence="9">The sequence shown here is derived from an EMBL/GenBank/DDBJ whole genome shotgun (WGS) entry which is preliminary data.</text>
</comment>
<dbReference type="NCBIfam" id="TIGR00901">
    <property type="entry name" value="2A0125"/>
    <property type="match status" value="1"/>
</dbReference>
<evidence type="ECO:0000256" key="1">
    <source>
        <dbReference type="ARBA" id="ARBA00004141"/>
    </source>
</evidence>
<keyword evidence="3" id="KW-0813">Transport</keyword>
<dbReference type="Pfam" id="PF07690">
    <property type="entry name" value="MFS_1"/>
    <property type="match status" value="1"/>
</dbReference>
<evidence type="ECO:0000256" key="7">
    <source>
        <dbReference type="SAM" id="Phobius"/>
    </source>
</evidence>
<feature type="transmembrane region" description="Helical" evidence="7">
    <location>
        <begin position="124"/>
        <end position="146"/>
    </location>
</feature>
<evidence type="ECO:0000256" key="4">
    <source>
        <dbReference type="ARBA" id="ARBA00022692"/>
    </source>
</evidence>
<evidence type="ECO:0000259" key="8">
    <source>
        <dbReference type="PROSITE" id="PS50850"/>
    </source>
</evidence>
<organism evidence="9 10">
    <name type="scientific">Allosphingosinicella humi</name>
    <dbReference type="NCBI Taxonomy" id="2068657"/>
    <lineage>
        <taxon>Bacteria</taxon>
        <taxon>Pseudomonadati</taxon>
        <taxon>Pseudomonadota</taxon>
        <taxon>Alphaproteobacteria</taxon>
        <taxon>Sphingomonadales</taxon>
        <taxon>Sphingomonadaceae</taxon>
        <taxon>Allosphingosinicella</taxon>
    </lineage>
</organism>
<dbReference type="GO" id="GO:0016020">
    <property type="term" value="C:membrane"/>
    <property type="evidence" value="ECO:0007669"/>
    <property type="project" value="UniProtKB-SubCell"/>
</dbReference>
<accession>A0A2U2J5I1</accession>
<dbReference type="SUPFAM" id="SSF103473">
    <property type="entry name" value="MFS general substrate transporter"/>
    <property type="match status" value="1"/>
</dbReference>
<feature type="transmembrane region" description="Helical" evidence="7">
    <location>
        <begin position="167"/>
        <end position="185"/>
    </location>
</feature>
<feature type="transmembrane region" description="Helical" evidence="7">
    <location>
        <begin position="311"/>
        <end position="333"/>
    </location>
</feature>
<keyword evidence="10" id="KW-1185">Reference proteome</keyword>
<feature type="transmembrane region" description="Helical" evidence="7">
    <location>
        <begin position="23"/>
        <end position="45"/>
    </location>
</feature>
<dbReference type="PANTHER" id="PTHR12778">
    <property type="entry name" value="SOLUTE CARRIER FAMILY 33 ACETYL-COA TRANSPORTER -RELATED"/>
    <property type="match status" value="1"/>
</dbReference>
<dbReference type="InterPro" id="IPR011701">
    <property type="entry name" value="MFS"/>
</dbReference>
<dbReference type="RefSeq" id="WP_109271715.1">
    <property type="nucleotide sequence ID" value="NZ_QFFF01000001.1"/>
</dbReference>
<evidence type="ECO:0000313" key="10">
    <source>
        <dbReference type="Proteomes" id="UP000245916"/>
    </source>
</evidence>
<reference evidence="9 10" key="1">
    <citation type="submission" date="2018-05" db="EMBL/GenBank/DDBJ databases">
        <title>Genome of Sphingosinicella humi QZX222.</title>
        <authorList>
            <person name="Qiao Z."/>
            <person name="Wang G."/>
        </authorList>
    </citation>
    <scope>NUCLEOTIDE SEQUENCE [LARGE SCALE GENOMIC DNA]</scope>
    <source>
        <strain evidence="9 10">QZX222</strain>
    </source>
</reference>
<feature type="transmembrane region" description="Helical" evidence="7">
    <location>
        <begin position="374"/>
        <end position="397"/>
    </location>
</feature>
<dbReference type="Proteomes" id="UP000245916">
    <property type="component" value="Unassembled WGS sequence"/>
</dbReference>
<dbReference type="EMBL" id="QFFF01000001">
    <property type="protein sequence ID" value="PWG03577.1"/>
    <property type="molecule type" value="Genomic_DNA"/>
</dbReference>
<comment type="subcellular location">
    <subcellularLocation>
        <location evidence="1">Membrane</location>
        <topology evidence="1">Multi-pass membrane protein</topology>
    </subcellularLocation>
</comment>
<dbReference type="InterPro" id="IPR020846">
    <property type="entry name" value="MFS_dom"/>
</dbReference>
<dbReference type="InterPro" id="IPR004752">
    <property type="entry name" value="AmpG_permease/AT-1"/>
</dbReference>
<keyword evidence="6 7" id="KW-0472">Membrane</keyword>
<dbReference type="InterPro" id="IPR036259">
    <property type="entry name" value="MFS_trans_sf"/>
</dbReference>
<evidence type="ECO:0000313" key="9">
    <source>
        <dbReference type="EMBL" id="PWG03577.1"/>
    </source>
</evidence>
<comment type="similarity">
    <text evidence="2">Belongs to the major facilitator superfamily.</text>
</comment>
<dbReference type="PANTHER" id="PTHR12778:SF10">
    <property type="entry name" value="MAJOR FACILITATOR SUPERFAMILY DOMAIN-CONTAINING PROTEIN 3"/>
    <property type="match status" value="1"/>
</dbReference>
<feature type="transmembrane region" description="Helical" evidence="7">
    <location>
        <begin position="65"/>
        <end position="86"/>
    </location>
</feature>
<feature type="transmembrane region" description="Helical" evidence="7">
    <location>
        <begin position="98"/>
        <end position="118"/>
    </location>
</feature>
<feature type="transmembrane region" description="Helical" evidence="7">
    <location>
        <begin position="280"/>
        <end position="304"/>
    </location>
</feature>